<feature type="region of interest" description="Disordered" evidence="1">
    <location>
        <begin position="34"/>
        <end position="53"/>
    </location>
</feature>
<evidence type="ECO:0000256" key="2">
    <source>
        <dbReference type="SAM" id="SignalP"/>
    </source>
</evidence>
<dbReference type="eggNOG" id="ENOG502THZE">
    <property type="taxonomic scope" value="Eukaryota"/>
</dbReference>
<feature type="chain" id="PRO_5003405168" description="WAP domain-containing protein" evidence="2">
    <location>
        <begin position="20"/>
        <end position="111"/>
    </location>
</feature>
<feature type="signal peptide" evidence="2">
    <location>
        <begin position="1"/>
        <end position="19"/>
    </location>
</feature>
<organism evidence="4">
    <name type="scientific">Caenorhabditis brenneri</name>
    <name type="common">Nematode worm</name>
    <dbReference type="NCBI Taxonomy" id="135651"/>
    <lineage>
        <taxon>Eukaryota</taxon>
        <taxon>Metazoa</taxon>
        <taxon>Ecdysozoa</taxon>
        <taxon>Nematoda</taxon>
        <taxon>Chromadorea</taxon>
        <taxon>Rhabditida</taxon>
        <taxon>Rhabditina</taxon>
        <taxon>Rhabditomorpha</taxon>
        <taxon>Rhabditoidea</taxon>
        <taxon>Rhabditidae</taxon>
        <taxon>Peloderinae</taxon>
        <taxon>Caenorhabditis</taxon>
    </lineage>
</organism>
<accession>G0N5E4</accession>
<dbReference type="EMBL" id="GL379840">
    <property type="protein sequence ID" value="EGT53236.1"/>
    <property type="molecule type" value="Genomic_DNA"/>
</dbReference>
<keyword evidence="4" id="KW-1185">Reference proteome</keyword>
<evidence type="ECO:0008006" key="5">
    <source>
        <dbReference type="Google" id="ProtNLM"/>
    </source>
</evidence>
<dbReference type="HOGENOM" id="CLU_2199430_0_0_1"/>
<sequence length="111" mass="12215">MNIFSVFLIFVLLIVSIQSEPSNNIFSSIFSFGKKKPASTPAPSYSKNAGSSSRCSLQTSQCSVYECCNSDQTCLRNRCFPRLSNCPVTRDQCGNACCKTSEQCRNGKCSR</sequence>
<evidence type="ECO:0000256" key="1">
    <source>
        <dbReference type="SAM" id="MobiDB-lite"/>
    </source>
</evidence>
<evidence type="ECO:0000313" key="4">
    <source>
        <dbReference type="Proteomes" id="UP000008068"/>
    </source>
</evidence>
<evidence type="ECO:0000313" key="3">
    <source>
        <dbReference type="EMBL" id="EGT53236.1"/>
    </source>
</evidence>
<name>G0N5E4_CAEBE</name>
<protein>
    <recommendedName>
        <fullName evidence="5">WAP domain-containing protein</fullName>
    </recommendedName>
</protein>
<feature type="compositionally biased region" description="Polar residues" evidence="1">
    <location>
        <begin position="41"/>
        <end position="53"/>
    </location>
</feature>
<reference evidence="4" key="1">
    <citation type="submission" date="2011-07" db="EMBL/GenBank/DDBJ databases">
        <authorList>
            <consortium name="Caenorhabditis brenneri Sequencing and Analysis Consortium"/>
            <person name="Wilson R.K."/>
        </authorList>
    </citation>
    <scope>NUCLEOTIDE SEQUENCE [LARGE SCALE GENOMIC DNA]</scope>
    <source>
        <strain evidence="4">PB2801</strain>
    </source>
</reference>
<dbReference type="FunCoup" id="G0N5E4">
    <property type="interactions" value="1122"/>
</dbReference>
<dbReference type="InParanoid" id="G0N5E4"/>
<dbReference type="Proteomes" id="UP000008068">
    <property type="component" value="Unassembled WGS sequence"/>
</dbReference>
<proteinExistence type="predicted"/>
<gene>
    <name evidence="3" type="ORF">CAEBREN_32808</name>
</gene>
<dbReference type="OrthoDB" id="5832545at2759"/>
<keyword evidence="2" id="KW-0732">Signal</keyword>
<dbReference type="AlphaFoldDB" id="G0N5E4"/>